<evidence type="ECO:0008006" key="19">
    <source>
        <dbReference type="Google" id="ProtNLM"/>
    </source>
</evidence>
<dbReference type="Gene3D" id="3.30.390.30">
    <property type="match status" value="1"/>
</dbReference>
<evidence type="ECO:0000259" key="14">
    <source>
        <dbReference type="Pfam" id="PF07992"/>
    </source>
</evidence>
<evidence type="ECO:0000256" key="10">
    <source>
        <dbReference type="ARBA" id="ARBA00023128"/>
    </source>
</evidence>
<keyword evidence="10" id="KW-0496">Mitochondrion</keyword>
<evidence type="ECO:0000259" key="16">
    <source>
        <dbReference type="Pfam" id="PF16020"/>
    </source>
</evidence>
<evidence type="ECO:0000256" key="12">
    <source>
        <dbReference type="SAM" id="MobiDB-lite"/>
    </source>
</evidence>
<keyword evidence="13" id="KW-1133">Transmembrane helix</keyword>
<dbReference type="SMART" id="SM01353">
    <property type="entry name" value="AIF_C"/>
    <property type="match status" value="1"/>
</dbReference>
<dbReference type="GO" id="GO:0033108">
    <property type="term" value="P:mitochondrial respiratory chain complex assembly"/>
    <property type="evidence" value="ECO:0007669"/>
    <property type="project" value="TreeGrafter"/>
</dbReference>
<comment type="similarity">
    <text evidence="3">Belongs to the FAD-dependent oxidoreductase family.</text>
</comment>
<organism evidence="17 18">
    <name type="scientific">Ramazzottius varieornatus</name>
    <name type="common">Water bear</name>
    <name type="synonym">Tardigrade</name>
    <dbReference type="NCBI Taxonomy" id="947166"/>
    <lineage>
        <taxon>Eukaryota</taxon>
        <taxon>Metazoa</taxon>
        <taxon>Ecdysozoa</taxon>
        <taxon>Tardigrada</taxon>
        <taxon>Eutardigrada</taxon>
        <taxon>Parachela</taxon>
        <taxon>Hypsibioidea</taxon>
        <taxon>Ramazzottiidae</taxon>
        <taxon>Ramazzottius</taxon>
    </lineage>
</organism>
<dbReference type="Proteomes" id="UP000186922">
    <property type="component" value="Unassembled WGS sequence"/>
</dbReference>
<feature type="region of interest" description="Disordered" evidence="12">
    <location>
        <begin position="689"/>
        <end position="718"/>
    </location>
</feature>
<evidence type="ECO:0000313" key="18">
    <source>
        <dbReference type="Proteomes" id="UP000186922"/>
    </source>
</evidence>
<dbReference type="AlphaFoldDB" id="A0A1D1VVP5"/>
<dbReference type="PANTHER" id="PTHR43557">
    <property type="entry name" value="APOPTOSIS-INDUCING FACTOR 1"/>
    <property type="match status" value="1"/>
</dbReference>
<evidence type="ECO:0000256" key="3">
    <source>
        <dbReference type="ARBA" id="ARBA00006442"/>
    </source>
</evidence>
<dbReference type="InterPro" id="IPR016156">
    <property type="entry name" value="FAD/NAD-linked_Rdtase_dimer_sf"/>
</dbReference>
<dbReference type="STRING" id="947166.A0A1D1VVP5"/>
<keyword evidence="7" id="KW-0809">Transit peptide</keyword>
<dbReference type="InterPro" id="IPR031973">
    <property type="entry name" value="Deltameth_res_prag01"/>
</dbReference>
<feature type="domain" description="FAD/NAD(P)-binding" evidence="14">
    <location>
        <begin position="220"/>
        <end position="548"/>
    </location>
</feature>
<keyword evidence="4" id="KW-0285">Flavoprotein</keyword>
<protein>
    <recommendedName>
        <fullName evidence="19">FAD/NAD(P)-binding domain-containing protein</fullName>
    </recommendedName>
</protein>
<dbReference type="InterPro" id="IPR029324">
    <property type="entry name" value="AIF_C"/>
</dbReference>
<dbReference type="GO" id="GO:0005739">
    <property type="term" value="C:mitochondrion"/>
    <property type="evidence" value="ECO:0007669"/>
    <property type="project" value="UniProtKB-SubCell"/>
</dbReference>
<comment type="caution">
    <text evidence="17">The sequence shown here is derived from an EMBL/GenBank/DDBJ whole genome shotgun (WGS) entry which is preliminary data.</text>
</comment>
<reference evidence="17 18" key="1">
    <citation type="journal article" date="2016" name="Nat. Commun.">
        <title>Extremotolerant tardigrade genome and improved radiotolerance of human cultured cells by tardigrade-unique protein.</title>
        <authorList>
            <person name="Hashimoto T."/>
            <person name="Horikawa D.D."/>
            <person name="Saito Y."/>
            <person name="Kuwahara H."/>
            <person name="Kozuka-Hata H."/>
            <person name="Shin-I T."/>
            <person name="Minakuchi Y."/>
            <person name="Ohishi K."/>
            <person name="Motoyama A."/>
            <person name="Aizu T."/>
            <person name="Enomoto A."/>
            <person name="Kondo K."/>
            <person name="Tanaka S."/>
            <person name="Hara Y."/>
            <person name="Koshikawa S."/>
            <person name="Sagara H."/>
            <person name="Miura T."/>
            <person name="Yokobori S."/>
            <person name="Miyagawa K."/>
            <person name="Suzuki Y."/>
            <person name="Kubo T."/>
            <person name="Oyama M."/>
            <person name="Kohara Y."/>
            <person name="Fujiyama A."/>
            <person name="Arakawa K."/>
            <person name="Katayama T."/>
            <person name="Toyoda A."/>
            <person name="Kunieda T."/>
        </authorList>
    </citation>
    <scope>NUCLEOTIDE SEQUENCE [LARGE SCALE GENOMIC DNA]</scope>
    <source>
        <strain evidence="17 18">YOKOZUNA-1</strain>
    </source>
</reference>
<dbReference type="InterPro" id="IPR023753">
    <property type="entry name" value="FAD/NAD-binding_dom"/>
</dbReference>
<dbReference type="PRINTS" id="PR00368">
    <property type="entry name" value="FADPNR"/>
</dbReference>
<proteinExistence type="inferred from homology"/>
<dbReference type="GO" id="GO:0016174">
    <property type="term" value="F:NAD(P)H oxidase H2O2-forming activity"/>
    <property type="evidence" value="ECO:0007669"/>
    <property type="project" value="TreeGrafter"/>
</dbReference>
<feature type="compositionally biased region" description="Basic and acidic residues" evidence="12">
    <location>
        <begin position="689"/>
        <end position="709"/>
    </location>
</feature>
<evidence type="ECO:0000256" key="5">
    <source>
        <dbReference type="ARBA" id="ARBA00022703"/>
    </source>
</evidence>
<evidence type="ECO:0000256" key="1">
    <source>
        <dbReference type="ARBA" id="ARBA00001974"/>
    </source>
</evidence>
<dbReference type="InterPro" id="IPR036188">
    <property type="entry name" value="FAD/NAD-bd_sf"/>
</dbReference>
<dbReference type="Pfam" id="PF14721">
    <property type="entry name" value="AIF_C"/>
    <property type="match status" value="1"/>
</dbReference>
<keyword evidence="8" id="KW-0560">Oxidoreductase</keyword>
<accession>A0A1D1VVP5</accession>
<keyword evidence="5" id="KW-0053">Apoptosis</keyword>
<evidence type="ECO:0000313" key="17">
    <source>
        <dbReference type="EMBL" id="GAV02669.1"/>
    </source>
</evidence>
<dbReference type="Gene3D" id="3.50.50.60">
    <property type="entry name" value="FAD/NAD(P)-binding domain"/>
    <property type="match status" value="2"/>
</dbReference>
<keyword evidence="9" id="KW-0520">NAD</keyword>
<evidence type="ECO:0000256" key="9">
    <source>
        <dbReference type="ARBA" id="ARBA00023027"/>
    </source>
</evidence>
<dbReference type="SUPFAM" id="SSF55424">
    <property type="entry name" value="FAD/NAD-linked reductases, dimerisation (C-terminal) domain"/>
    <property type="match status" value="1"/>
</dbReference>
<sequence>MRLFCLASSRTAIALLCARRSNAFATPVVRLASGHLEKHNKQNETEEDPWAHLPVIGHPKRASLNDHPIPQGSWQTNYDNQQRMYSMQLYASLAFLGGTLFYIWYADPFHIDKVLAPRKFMKNPPAFESPVLEPRFDAHLPPLEDRAVMRRNALVPEETALFKEATVPSSFAGTETQKTLAPVEKTQPLQATEVKSKPPATHAVPVVPDDAPDIPSHVPYLIVGGGTAAFAAFRAIRTNNPSAAVLVVTDEYYPPYMRPPLTKEMWFSDDTQKDNLKFRAMNGKERSLFFEHRDFFLEPRALPYTENGGLAVLKNTRVTGLDPNAQKVVLENGTEIHYDRCLLAPGASPRSLPAFDNASEELAERVTLYRGIDSFRDVNTAMKSAKRIAVIGGGFLGSEIASSLSRRGKDQGLEVVQIFPEKGCLSKILPEYLSDHLTQKMVSVDGVKVIPHNSVVSANLTAEGVNLKLKDNQQVVADHVVVAVGVTPNTDLAAGAGLEVDQEIGGYRVNAELQAEKNLWVAGDAASFFDVTLGRRRIEHHDHAVATGRTAGENMAGLGKSFNHQSMFWSDIGPEIGFEAVGLVDSSLETVAVFAKDSALPGSRDSPSLKGDASQEKVENFQLSSLKIPDASSDDYGRGVIFYLKDRIIVGVLLWNVFSHISTARKIVTAQKTFEDLSELSKLFILHEDEPETEKKNEKDTKEIPKTHLEGQTAVAAK</sequence>
<dbReference type="PANTHER" id="PTHR43557:SF4">
    <property type="entry name" value="APOPTOSIS-INDUCING FACTOR 1, MITOCHONDRIAL"/>
    <property type="match status" value="1"/>
</dbReference>
<dbReference type="Pfam" id="PF07992">
    <property type="entry name" value="Pyr_redox_2"/>
    <property type="match status" value="1"/>
</dbReference>
<evidence type="ECO:0000256" key="8">
    <source>
        <dbReference type="ARBA" id="ARBA00023002"/>
    </source>
</evidence>
<evidence type="ECO:0000256" key="13">
    <source>
        <dbReference type="SAM" id="Phobius"/>
    </source>
</evidence>
<dbReference type="GO" id="GO:0006915">
    <property type="term" value="P:apoptotic process"/>
    <property type="evidence" value="ECO:0007669"/>
    <property type="project" value="UniProtKB-KW"/>
</dbReference>
<keyword evidence="13" id="KW-0472">Membrane</keyword>
<evidence type="ECO:0000256" key="11">
    <source>
        <dbReference type="ARBA" id="ARBA00047786"/>
    </source>
</evidence>
<dbReference type="EMBL" id="BDGG01000008">
    <property type="protein sequence ID" value="GAV02669.1"/>
    <property type="molecule type" value="Genomic_DNA"/>
</dbReference>
<gene>
    <name evidence="17" type="primary">RvY_13205-1</name>
    <name evidence="17" type="synonym">RvY_13205.1</name>
    <name evidence="17" type="ORF">RvY_13205</name>
</gene>
<feature type="transmembrane region" description="Helical" evidence="13">
    <location>
        <begin position="87"/>
        <end position="105"/>
    </location>
</feature>
<comment type="cofactor">
    <cofactor evidence="1">
        <name>FAD</name>
        <dbReference type="ChEBI" id="CHEBI:57692"/>
    </cofactor>
</comment>
<dbReference type="SUPFAM" id="SSF51905">
    <property type="entry name" value="FAD/NAD(P)-binding domain"/>
    <property type="match status" value="2"/>
</dbReference>
<keyword evidence="13" id="KW-0812">Transmembrane</keyword>
<keyword evidence="6" id="KW-0274">FAD</keyword>
<evidence type="ECO:0000256" key="7">
    <source>
        <dbReference type="ARBA" id="ARBA00022946"/>
    </source>
</evidence>
<evidence type="ECO:0000256" key="4">
    <source>
        <dbReference type="ARBA" id="ARBA00022630"/>
    </source>
</evidence>
<feature type="domain" description="Mitochondrial apoptosis-inducing factor C-terminal" evidence="15">
    <location>
        <begin position="551"/>
        <end position="669"/>
    </location>
</feature>
<dbReference type="Pfam" id="PF16020">
    <property type="entry name" value="Deltameth_res"/>
    <property type="match status" value="1"/>
</dbReference>
<name>A0A1D1VVP5_RAMVA</name>
<dbReference type="InterPro" id="IPR050446">
    <property type="entry name" value="FAD-oxidoreductase/Apoptosis"/>
</dbReference>
<comment type="catalytic activity">
    <reaction evidence="11">
        <text>A + NADH + H(+) = AH2 + NAD(+)</text>
        <dbReference type="Rhea" id="RHEA:11356"/>
        <dbReference type="ChEBI" id="CHEBI:13193"/>
        <dbReference type="ChEBI" id="CHEBI:15378"/>
        <dbReference type="ChEBI" id="CHEBI:17499"/>
        <dbReference type="ChEBI" id="CHEBI:57540"/>
        <dbReference type="ChEBI" id="CHEBI:57945"/>
    </reaction>
</comment>
<dbReference type="PRINTS" id="PR00411">
    <property type="entry name" value="PNDRDTASEI"/>
</dbReference>
<evidence type="ECO:0000259" key="15">
    <source>
        <dbReference type="Pfam" id="PF14721"/>
    </source>
</evidence>
<keyword evidence="18" id="KW-1185">Reference proteome</keyword>
<evidence type="ECO:0000256" key="2">
    <source>
        <dbReference type="ARBA" id="ARBA00004173"/>
    </source>
</evidence>
<dbReference type="GO" id="GO:0046983">
    <property type="term" value="F:protein dimerization activity"/>
    <property type="evidence" value="ECO:0007669"/>
    <property type="project" value="InterPro"/>
</dbReference>
<dbReference type="GO" id="GO:0071949">
    <property type="term" value="F:FAD binding"/>
    <property type="evidence" value="ECO:0007669"/>
    <property type="project" value="TreeGrafter"/>
</dbReference>
<dbReference type="OrthoDB" id="6029at2759"/>
<feature type="domain" description="Deltamethrin resistance protein prag01" evidence="16">
    <location>
        <begin position="65"/>
        <end position="109"/>
    </location>
</feature>
<comment type="subcellular location">
    <subcellularLocation>
        <location evidence="2">Mitochondrion</location>
    </subcellularLocation>
</comment>
<evidence type="ECO:0000256" key="6">
    <source>
        <dbReference type="ARBA" id="ARBA00022827"/>
    </source>
</evidence>